<evidence type="ECO:0000313" key="3">
    <source>
        <dbReference type="Proteomes" id="UP000036356"/>
    </source>
</evidence>
<organism evidence="2 3">
    <name type="scientific">Desulfosporosinus acididurans</name>
    <dbReference type="NCBI Taxonomy" id="476652"/>
    <lineage>
        <taxon>Bacteria</taxon>
        <taxon>Bacillati</taxon>
        <taxon>Bacillota</taxon>
        <taxon>Clostridia</taxon>
        <taxon>Eubacteriales</taxon>
        <taxon>Desulfitobacteriaceae</taxon>
        <taxon>Desulfosporosinus</taxon>
    </lineage>
</organism>
<dbReference type="STRING" id="476652.DEAC_c26680"/>
<gene>
    <name evidence="2" type="ORF">DEAC_c26680</name>
</gene>
<proteinExistence type="predicted"/>
<feature type="domain" description="DUF362" evidence="1">
    <location>
        <begin position="40"/>
        <end position="242"/>
    </location>
</feature>
<dbReference type="PATRIC" id="fig|476652.3.peg.2791"/>
<dbReference type="EMBL" id="LDZY01000008">
    <property type="protein sequence ID" value="KLU65531.1"/>
    <property type="molecule type" value="Genomic_DNA"/>
</dbReference>
<protein>
    <recommendedName>
        <fullName evidence="1">DUF362 domain-containing protein</fullName>
    </recommendedName>
</protein>
<evidence type="ECO:0000259" key="1">
    <source>
        <dbReference type="Pfam" id="PF04015"/>
    </source>
</evidence>
<reference evidence="2 3" key="1">
    <citation type="submission" date="2015-06" db="EMBL/GenBank/DDBJ databases">
        <title>Draft genome of the moderately acidophilic sulfate reducer Candidatus Desulfosporosinus acididurans strain M1.</title>
        <authorList>
            <person name="Poehlein A."/>
            <person name="Petzsch P."/>
            <person name="Johnson B.D."/>
            <person name="Schloemann M."/>
            <person name="Daniel R."/>
            <person name="Muehling M."/>
        </authorList>
    </citation>
    <scope>NUCLEOTIDE SEQUENCE [LARGE SCALE GENOMIC DNA]</scope>
    <source>
        <strain evidence="2 3">M1</strain>
    </source>
</reference>
<dbReference type="RefSeq" id="WP_047810490.1">
    <property type="nucleotide sequence ID" value="NZ_LDZY01000008.1"/>
</dbReference>
<evidence type="ECO:0000313" key="2">
    <source>
        <dbReference type="EMBL" id="KLU65531.1"/>
    </source>
</evidence>
<name>A0A0J1ILH6_9FIRM</name>
<accession>A0A0J1ILH6</accession>
<keyword evidence="3" id="KW-1185">Reference proteome</keyword>
<comment type="caution">
    <text evidence="2">The sequence shown here is derived from an EMBL/GenBank/DDBJ whole genome shotgun (WGS) entry which is preliminary data.</text>
</comment>
<dbReference type="Proteomes" id="UP000036356">
    <property type="component" value="Unassembled WGS sequence"/>
</dbReference>
<sequence length="436" mass="48742">MDKQDKPTVSIVKVKDVYESLLDSINLCDGLANLDTNDMILIKPNIVSWDFDLPFPPFGVVTTSIVIEALVRILAEHGFSKLTIGEGALPVFNPKSEAVFEALGYHKLVQRYGVKLADFNQEAFETIDYGEGLKLDVAKQALEADKIINVPVLKTHNQAKVSLGIKNLKGCLHRKSKQLCHGIANQELSLMFPRIIEKLPVALTVIDGLYTLEKGPGPTGRAFRKNLLISSRDPFACDLVGAAILGYPVNEVEHLSIYANRHGYSTDLADYDVKGETLENHREYVEYDWEWSKEDTGPAGFKKRGITGLAIRKYDSTLCTGCSVQYNPMLILLSSAYKGQPFPNVEVVSGKKQLASPGFEKSVLFGKCACHLNKDNPNIKKAIPLWGCPPDLNKFVDTLAQEGIECDYKDYVRFRHYLMDRYKNDANFQLSDWSIE</sequence>
<dbReference type="Pfam" id="PF04015">
    <property type="entry name" value="DUF362"/>
    <property type="match status" value="1"/>
</dbReference>
<dbReference type="InterPro" id="IPR007160">
    <property type="entry name" value="DUF362"/>
</dbReference>
<dbReference type="AlphaFoldDB" id="A0A0J1ILH6"/>